<evidence type="ECO:0000256" key="2">
    <source>
        <dbReference type="SAM" id="Coils"/>
    </source>
</evidence>
<reference evidence="5" key="1">
    <citation type="submission" date="2019-06" db="EMBL/GenBank/DDBJ databases">
        <authorList>
            <consortium name="Wellcome Sanger Institute Data Sharing"/>
        </authorList>
    </citation>
    <scope>NUCLEOTIDE SEQUENCE [LARGE SCALE GENOMIC DNA]</scope>
</reference>
<feature type="region of interest" description="Disordered" evidence="3">
    <location>
        <begin position="919"/>
        <end position="1038"/>
    </location>
</feature>
<dbReference type="AlphaFoldDB" id="A0A672F6X5"/>
<feature type="compositionally biased region" description="Polar residues" evidence="3">
    <location>
        <begin position="717"/>
        <end position="731"/>
    </location>
</feature>
<feature type="compositionally biased region" description="Basic and acidic residues" evidence="3">
    <location>
        <begin position="755"/>
        <end position="771"/>
    </location>
</feature>
<evidence type="ECO:0000256" key="1">
    <source>
        <dbReference type="ARBA" id="ARBA00010251"/>
    </source>
</evidence>
<evidence type="ECO:0000256" key="3">
    <source>
        <dbReference type="SAM" id="MobiDB-lite"/>
    </source>
</evidence>
<feature type="region of interest" description="Disordered" evidence="3">
    <location>
        <begin position="658"/>
        <end position="871"/>
    </location>
</feature>
<dbReference type="Proteomes" id="UP000472267">
    <property type="component" value="Chromosome 18"/>
</dbReference>
<dbReference type="Pfam" id="PF26086">
    <property type="entry name" value="Niban2"/>
    <property type="match status" value="1"/>
</dbReference>
<dbReference type="Ensembl" id="ENSSFAT00005001329.1">
    <property type="protein sequence ID" value="ENSSFAP00005001252.1"/>
    <property type="gene ID" value="ENSSFAG00005000918.1"/>
</dbReference>
<evidence type="ECO:0000313" key="6">
    <source>
        <dbReference type="Proteomes" id="UP000472267"/>
    </source>
</evidence>
<proteinExistence type="inferred from homology"/>
<dbReference type="InterPro" id="IPR059060">
    <property type="entry name" value="Niban_1/2/3_dom"/>
</dbReference>
<feature type="compositionally biased region" description="Basic and acidic residues" evidence="3">
    <location>
        <begin position="919"/>
        <end position="949"/>
    </location>
</feature>
<gene>
    <name evidence="5" type="primary">LOC115406039</name>
</gene>
<dbReference type="FunCoup" id="A0A672F6X5">
    <property type="interactions" value="357"/>
</dbReference>
<organism evidence="5 6">
    <name type="scientific">Salarias fasciatus</name>
    <name type="common">Jewelled blenny</name>
    <name type="synonym">Blennius fasciatus</name>
    <dbReference type="NCBI Taxonomy" id="181472"/>
    <lineage>
        <taxon>Eukaryota</taxon>
        <taxon>Metazoa</taxon>
        <taxon>Chordata</taxon>
        <taxon>Craniata</taxon>
        <taxon>Vertebrata</taxon>
        <taxon>Euteleostomi</taxon>
        <taxon>Actinopterygii</taxon>
        <taxon>Neopterygii</taxon>
        <taxon>Teleostei</taxon>
        <taxon>Neoteleostei</taxon>
        <taxon>Acanthomorphata</taxon>
        <taxon>Ovalentaria</taxon>
        <taxon>Blenniimorphae</taxon>
        <taxon>Blenniiformes</taxon>
        <taxon>Blennioidei</taxon>
        <taxon>Blenniidae</taxon>
        <taxon>Salariinae</taxon>
        <taxon>Salarias</taxon>
    </lineage>
</organism>
<sequence>MGASSSGLLDETKISHIKGLVESSLQSFSGFYHQQHAVAYFTHLQQEVEPKKEGWGLLLTQRPQYSPEEVLYQSSVKFSCWDEQGKKCRERYVVLRRNYSLEIYDTQEAFSRGGAAKMVFQPAGASVFTTEEESRAHLEKTCAGILNGVKEDSSSGVPSPDVSAVYLHLPHRGYTCFLFQQEEERDHFLSALKTCIRHCNLDPWSDSSYESQAFARALRLYRQDKGCYESWEILLGTEGQVLASQVMEEVLPWLQSQLQSRVKGKKTERIRLWLATVQATYMLVLEQVNTSLEALRAECRQTASANQTLIRSNLDQITSSLRFLEQKVRDAICEEAEKVCSESVSPYMSSILEVLTEHVSAGVTGMRDTLHSQMNSAFANSNGGAEKLQKALSSLSSISLDECYKQVDGFSEKVDLKQRFGLSSTQRLLHSAHMEIQKLQDSAVYTLEKYLQSSAKQSSRVPVKMERAKERVLKQLDYDSRVVQRRLYEEALLEIALPCLTRQMDNKWKTELQQFEQYIFSDNSSFILVQNIYNDALRTILSEEIMKVVQDAAGKKSNSLHLDVSDLALSQYSLLEPTPPRSAPGSPAIQVRELSSAGTSDHHQAAAVLDDRGQAADADPQLEPKLGADAKSEQSAPNMPEQGVVLNSPMLLVTQFEDPKSKEASCTNQTSEEVQIGTDEPSKATESVECSSCEAAVTHDVNTPSPPADLEAVITHTPESSPLVSPQSEDSQAAAPQISVSPEPCAVLPVMAAADQRDESENRETGIKNTDEVQTGASDRSAAAEADESSHSESAATDDACTVAEAEVEITGSPDPSLLASPEPPNAQAGCDQPAMEESCVPLSPAMSDELSKEVVPTQLPSPGAESSGISLGSLSEAICCSSAQTSVPQTAVKERTDRAVYLTGEIKNNWLLERLSEEKQKEAAEVSGKEVNDGAKEEAEKEEERDVAQIENEAVDEGYRSSGSPAESTTALTTQREEAEDGLNDGETGAEMEAELKKDVEKEGNHAEGEKVSEEEALQSPPPTGSDPDSAPELLPDSVAVIRGLVTEITEVEEIITPPSSQSTL</sequence>
<dbReference type="PANTHER" id="PTHR14392:SF3">
    <property type="entry name" value="PROTEIN NIBAN 1"/>
    <property type="match status" value="1"/>
</dbReference>
<accession>A0A672F6X5</accession>
<reference evidence="5" key="2">
    <citation type="submission" date="2025-08" db="UniProtKB">
        <authorList>
            <consortium name="Ensembl"/>
        </authorList>
    </citation>
    <scope>IDENTIFICATION</scope>
</reference>
<evidence type="ECO:0000259" key="4">
    <source>
        <dbReference type="Pfam" id="PF26086"/>
    </source>
</evidence>
<dbReference type="OMA" id="HLEKTCA"/>
<dbReference type="InterPro" id="IPR026088">
    <property type="entry name" value="Niban-like"/>
</dbReference>
<dbReference type="GeneID" id="115406039"/>
<feature type="compositionally biased region" description="Polar residues" evidence="3">
    <location>
        <begin position="664"/>
        <end position="673"/>
    </location>
</feature>
<dbReference type="Pfam" id="PF26089">
    <property type="entry name" value="PH_Niban2"/>
    <property type="match status" value="1"/>
</dbReference>
<keyword evidence="2" id="KW-0175">Coiled coil</keyword>
<name>A0A672F6X5_SALFA</name>
<dbReference type="PANTHER" id="PTHR14392">
    <property type="entry name" value="NIBAN FAMILY MEMBER"/>
    <property type="match status" value="1"/>
</dbReference>
<dbReference type="InParanoid" id="A0A672F6X5"/>
<evidence type="ECO:0000313" key="5">
    <source>
        <dbReference type="Ensembl" id="ENSSFAP00005001252.1"/>
    </source>
</evidence>
<feature type="compositionally biased region" description="Basic and acidic residues" evidence="3">
    <location>
        <begin position="995"/>
        <end position="1015"/>
    </location>
</feature>
<feature type="coiled-coil region" evidence="2">
    <location>
        <begin position="285"/>
        <end position="334"/>
    </location>
</feature>
<protein>
    <submittedName>
        <fullName evidence="5">Protein Niban-like</fullName>
    </submittedName>
</protein>
<dbReference type="RefSeq" id="XP_029971770.1">
    <property type="nucleotide sequence ID" value="XM_030115910.1"/>
</dbReference>
<keyword evidence="6" id="KW-1185">Reference proteome</keyword>
<feature type="compositionally biased region" description="Acidic residues" evidence="3">
    <location>
        <begin position="979"/>
        <end position="994"/>
    </location>
</feature>
<dbReference type="OrthoDB" id="9010513at2759"/>
<comment type="similarity">
    <text evidence="1">Belongs to the Niban family.</text>
</comment>
<feature type="compositionally biased region" description="Polar residues" evidence="3">
    <location>
        <begin position="962"/>
        <end position="975"/>
    </location>
</feature>
<feature type="domain" description="Niban 1/2/3" evidence="4">
    <location>
        <begin position="338"/>
        <end position="498"/>
    </location>
</feature>
<reference evidence="5" key="3">
    <citation type="submission" date="2025-09" db="UniProtKB">
        <authorList>
            <consortium name="Ensembl"/>
        </authorList>
    </citation>
    <scope>IDENTIFICATION</scope>
</reference>